<evidence type="ECO:0000256" key="2">
    <source>
        <dbReference type="ARBA" id="ARBA00012305"/>
    </source>
</evidence>
<evidence type="ECO:0000256" key="6">
    <source>
        <dbReference type="ARBA" id="ARBA00048995"/>
    </source>
</evidence>
<evidence type="ECO:0000313" key="10">
    <source>
        <dbReference type="Proteomes" id="UP001212841"/>
    </source>
</evidence>
<evidence type="ECO:0000256" key="3">
    <source>
        <dbReference type="ARBA" id="ARBA00022842"/>
    </source>
</evidence>
<dbReference type="Pfam" id="PF00311">
    <property type="entry name" value="PEPcase"/>
    <property type="match status" value="1"/>
</dbReference>
<dbReference type="InterPro" id="IPR015813">
    <property type="entry name" value="Pyrv/PenolPyrv_kinase-like_dom"/>
</dbReference>
<dbReference type="EMBL" id="JADGJD010000090">
    <property type="protein sequence ID" value="KAJ3055215.1"/>
    <property type="molecule type" value="Genomic_DNA"/>
</dbReference>
<dbReference type="PANTHER" id="PTHR30523">
    <property type="entry name" value="PHOSPHOENOLPYRUVATE CARBOXYLASE"/>
    <property type="match status" value="1"/>
</dbReference>
<comment type="caution">
    <text evidence="9">The sequence shown here is derived from an EMBL/GenBank/DDBJ whole genome shotgun (WGS) entry which is preliminary data.</text>
</comment>
<dbReference type="InterPro" id="IPR022805">
    <property type="entry name" value="PEP_COase_bac/pln-type"/>
</dbReference>
<dbReference type="GO" id="GO:0006099">
    <property type="term" value="P:tricarboxylic acid cycle"/>
    <property type="evidence" value="ECO:0007669"/>
    <property type="project" value="InterPro"/>
</dbReference>
<evidence type="ECO:0000313" key="9">
    <source>
        <dbReference type="EMBL" id="KAJ3055215.1"/>
    </source>
</evidence>
<dbReference type="HAMAP" id="MF_00595">
    <property type="entry name" value="PEPcase_type1"/>
    <property type="match status" value="1"/>
</dbReference>
<reference evidence="9" key="1">
    <citation type="submission" date="2020-05" db="EMBL/GenBank/DDBJ databases">
        <title>Phylogenomic resolution of chytrid fungi.</title>
        <authorList>
            <person name="Stajich J.E."/>
            <person name="Amses K."/>
            <person name="Simmons R."/>
            <person name="Seto K."/>
            <person name="Myers J."/>
            <person name="Bonds A."/>
            <person name="Quandt C.A."/>
            <person name="Barry K."/>
            <person name="Liu P."/>
            <person name="Grigoriev I."/>
            <person name="Longcore J.E."/>
            <person name="James T.Y."/>
        </authorList>
    </citation>
    <scope>NUCLEOTIDE SEQUENCE</scope>
    <source>
        <strain evidence="9">JEL0318</strain>
    </source>
</reference>
<evidence type="ECO:0000256" key="4">
    <source>
        <dbReference type="ARBA" id="ARBA00023239"/>
    </source>
</evidence>
<keyword evidence="4" id="KW-0456">Lyase</keyword>
<feature type="active site" evidence="7">
    <location>
        <position position="169"/>
    </location>
</feature>
<dbReference type="Proteomes" id="UP001212841">
    <property type="component" value="Unassembled WGS sequence"/>
</dbReference>
<comment type="similarity">
    <text evidence="1">Belongs to the PEPCase type 1 family.</text>
</comment>
<organism evidence="9 10">
    <name type="scientific">Rhizophlyctis rosea</name>
    <dbReference type="NCBI Taxonomy" id="64517"/>
    <lineage>
        <taxon>Eukaryota</taxon>
        <taxon>Fungi</taxon>
        <taxon>Fungi incertae sedis</taxon>
        <taxon>Chytridiomycota</taxon>
        <taxon>Chytridiomycota incertae sedis</taxon>
        <taxon>Chytridiomycetes</taxon>
        <taxon>Rhizophlyctidales</taxon>
        <taxon>Rhizophlyctidaceae</taxon>
        <taxon>Rhizophlyctis</taxon>
    </lineage>
</organism>
<evidence type="ECO:0000256" key="8">
    <source>
        <dbReference type="SAM" id="MobiDB-lite"/>
    </source>
</evidence>
<accession>A0AAD5X3U7</accession>
<proteinExistence type="inferred from homology"/>
<dbReference type="InterPro" id="IPR018129">
    <property type="entry name" value="PEP_COase_Lys_AS"/>
</dbReference>
<dbReference type="PRINTS" id="PR00150">
    <property type="entry name" value="PEPCARBXLASE"/>
</dbReference>
<keyword evidence="3" id="KW-0460">Magnesium</keyword>
<comment type="catalytic activity">
    <reaction evidence="6">
        <text>oxaloacetate + phosphate = phosphoenolpyruvate + hydrogencarbonate</text>
        <dbReference type="Rhea" id="RHEA:28370"/>
        <dbReference type="ChEBI" id="CHEBI:16452"/>
        <dbReference type="ChEBI" id="CHEBI:17544"/>
        <dbReference type="ChEBI" id="CHEBI:43474"/>
        <dbReference type="ChEBI" id="CHEBI:58702"/>
        <dbReference type="EC" id="4.1.1.31"/>
    </reaction>
</comment>
<dbReference type="PROSITE" id="PS00781">
    <property type="entry name" value="PEPCASE_1"/>
    <property type="match status" value="1"/>
</dbReference>
<dbReference type="EC" id="4.1.1.31" evidence="2"/>
<keyword evidence="10" id="KW-1185">Reference proteome</keyword>
<dbReference type="GO" id="GO:0015977">
    <property type="term" value="P:carbon fixation"/>
    <property type="evidence" value="ECO:0007669"/>
    <property type="project" value="UniProtKB-KW"/>
</dbReference>
<protein>
    <recommendedName>
        <fullName evidence="2">phosphoenolpyruvate carboxylase</fullName>
        <ecNumber evidence="2">4.1.1.31</ecNumber>
    </recommendedName>
</protein>
<dbReference type="NCBIfam" id="NF000584">
    <property type="entry name" value="PRK00009.1"/>
    <property type="match status" value="1"/>
</dbReference>
<keyword evidence="5" id="KW-0120">Carbon dioxide fixation</keyword>
<dbReference type="Gene3D" id="1.20.1440.90">
    <property type="entry name" value="Phosphoenolpyruvate/pyruvate domain"/>
    <property type="match status" value="1"/>
</dbReference>
<dbReference type="GO" id="GO:0008964">
    <property type="term" value="F:phosphoenolpyruvate carboxylase activity"/>
    <property type="evidence" value="ECO:0007669"/>
    <property type="project" value="UniProtKB-EC"/>
</dbReference>
<name>A0AAD5X3U7_9FUNG</name>
<dbReference type="SUPFAM" id="SSF51621">
    <property type="entry name" value="Phosphoenolpyruvate/pyruvate domain"/>
    <property type="match status" value="1"/>
</dbReference>
<dbReference type="InterPro" id="IPR021135">
    <property type="entry name" value="PEP_COase"/>
</dbReference>
<dbReference type="PANTHER" id="PTHR30523:SF6">
    <property type="entry name" value="PHOSPHOENOLPYRUVATE CARBOXYLASE"/>
    <property type="match status" value="1"/>
</dbReference>
<evidence type="ECO:0000256" key="7">
    <source>
        <dbReference type="PROSITE-ProRule" id="PRU10111"/>
    </source>
</evidence>
<gene>
    <name evidence="9" type="ORF">HK097_011216</name>
</gene>
<dbReference type="AlphaFoldDB" id="A0AAD5X3U7"/>
<dbReference type="GO" id="GO:0005829">
    <property type="term" value="C:cytosol"/>
    <property type="evidence" value="ECO:0007669"/>
    <property type="project" value="TreeGrafter"/>
</dbReference>
<sequence length="944" mass="105251">MTSDNPDPVVSPTSPRLGERKASHHIRAPSVPDLVGKLVGTDRKAAEQQGINFQGDSVDFQSPLQNDVVLLCELLMNIIKEHAGIAGGTPERLASIIEELLDASREYFQKPTEQSFDTLVGLVRQLSAPNDMLEVARVFHEFLTLAGFDGKTIRDTLLKQEIELVLTAHPTQAARRTLLDKYFKIAELLEFRDKTVLTPDEKAEVRLSIRREILAAWRSNTVRRIKPTPEDEARNGLMVLETSLWTALPAFANTVDHALESIGQEPLPINKSLITFGSWIGGDRDGNPYVTSEVTREVIKISRWRAATLIYAEVDKLMWELSMTKGSSELEAAISSVDAETIIQSSRKTNLTFSRGNIPRDEPYRLLLAPLRDRCKITEEYLSQAIGVAHPPEVPAGFISDAEDLMGPLQICYRSLVEVGDIDIANGRLKSLLRRISAFGLSLIKLDVRQESERHAEVIDAITQWLKLGSYKEWSEEKKQEWLIQELQSRRPLVPANWPHDVADTEHVSANATEVIDTFRMLATVGTDSLGGYVISMAKLPSDVLAVSLLQKTVGIQHPMRVVPLFETKSDLEGSTETVERLLSVDWYREEINGHQEVMLGYSDSAKDGSRLTSVWSLYRTQEELVRTCDKHGVQLTLFHGRGGSVGRGGGPQHLAILSQPSGTIQGRMRITIQGEIIDHHFGHQATAEQTLERYTTATLIAQLAPPAEPKPEWRELIGRMSEISCDHYRNVVRETADFTPYFRSATPIGEIGQMNIGSRPAKRKATGGIDTLRAIPWIFAFTQTRLHLPVWLGFDAAIAAIKESGELELLRDMYQNWPFFKSTVDLIQMVLAKADAQICGYYDNRLAPSSVQYIGADLRVRLSRCIALIQEVIQGDRLLAADPVVRRAIEARIPFTDPLNLIQVEVLRLLREHEEDGAGEDPVLRDTMSVTIQGIAAGMGNTG</sequence>
<evidence type="ECO:0000256" key="5">
    <source>
        <dbReference type="ARBA" id="ARBA00023300"/>
    </source>
</evidence>
<feature type="region of interest" description="Disordered" evidence="8">
    <location>
        <begin position="1"/>
        <end position="25"/>
    </location>
</feature>
<evidence type="ECO:0000256" key="1">
    <source>
        <dbReference type="ARBA" id="ARBA00008346"/>
    </source>
</evidence>